<dbReference type="InterPro" id="IPR013137">
    <property type="entry name" value="Znf_TFIIB"/>
</dbReference>
<dbReference type="PANTHER" id="PTHR11618:SF13">
    <property type="entry name" value="TRANSCRIPTION INITIATION FACTOR IIB"/>
    <property type="match status" value="1"/>
</dbReference>
<evidence type="ECO:0000256" key="4">
    <source>
        <dbReference type="ARBA" id="ARBA00031706"/>
    </source>
</evidence>
<keyword evidence="5" id="KW-0863">Zinc-finger</keyword>
<keyword evidence="1" id="KW-0677">Repeat</keyword>
<organism evidence="7 8">
    <name type="scientific">Somion occarium</name>
    <dbReference type="NCBI Taxonomy" id="3059160"/>
    <lineage>
        <taxon>Eukaryota</taxon>
        <taxon>Fungi</taxon>
        <taxon>Dikarya</taxon>
        <taxon>Basidiomycota</taxon>
        <taxon>Agaricomycotina</taxon>
        <taxon>Agaricomycetes</taxon>
        <taxon>Polyporales</taxon>
        <taxon>Cerrenaceae</taxon>
        <taxon>Somion</taxon>
    </lineage>
</organism>
<dbReference type="SUPFAM" id="SSF47954">
    <property type="entry name" value="Cyclin-like"/>
    <property type="match status" value="1"/>
</dbReference>
<protein>
    <recommendedName>
        <fullName evidence="4">General transcription factor TFIIB</fullName>
    </recommendedName>
</protein>
<proteinExistence type="predicted"/>
<dbReference type="InterPro" id="IPR013150">
    <property type="entry name" value="TFIIB_cyclin"/>
</dbReference>
<evidence type="ECO:0000256" key="2">
    <source>
        <dbReference type="ARBA" id="ARBA00023015"/>
    </source>
</evidence>
<dbReference type="PRINTS" id="PR00685">
    <property type="entry name" value="TIFACTORIIB"/>
</dbReference>
<dbReference type="EMBL" id="OZ037945">
    <property type="protein sequence ID" value="CAL1700408.1"/>
    <property type="molecule type" value="Genomic_DNA"/>
</dbReference>
<dbReference type="PANTHER" id="PTHR11618">
    <property type="entry name" value="TRANSCRIPTION INITIATION FACTOR IIB-RELATED"/>
    <property type="match status" value="1"/>
</dbReference>
<dbReference type="InterPro" id="IPR036915">
    <property type="entry name" value="Cyclin-like_sf"/>
</dbReference>
<feature type="domain" description="TFIIB-type" evidence="6">
    <location>
        <begin position="27"/>
        <end position="60"/>
    </location>
</feature>
<evidence type="ECO:0000256" key="5">
    <source>
        <dbReference type="PROSITE-ProRule" id="PRU00469"/>
    </source>
</evidence>
<keyword evidence="8" id="KW-1185">Reference proteome</keyword>
<dbReference type="Proteomes" id="UP001497453">
    <property type="component" value="Chromosome 2"/>
</dbReference>
<dbReference type="Gene3D" id="2.20.25.10">
    <property type="match status" value="1"/>
</dbReference>
<evidence type="ECO:0000256" key="3">
    <source>
        <dbReference type="ARBA" id="ARBA00023163"/>
    </source>
</evidence>
<dbReference type="SUPFAM" id="SSF57783">
    <property type="entry name" value="Zinc beta-ribbon"/>
    <property type="match status" value="1"/>
</dbReference>
<evidence type="ECO:0000313" key="7">
    <source>
        <dbReference type="EMBL" id="CAL1700408.1"/>
    </source>
</evidence>
<gene>
    <name evidence="7" type="ORF">GFSPODELE1_LOCUS3135</name>
</gene>
<keyword evidence="5" id="KW-0862">Zinc</keyword>
<sequence>MAYAQPFPLAQPLQKPQQPTFGPDLAVRLICPDCRDPNPNIIEEFSSGDLVCGTCGLVLGDRVVDTRSEWRKTLGQCYKALEQAFNLTLGASASRSSLSVGSKAAGPESLLSRYCNHLDLPPNVEPICADIIGKARELGIADGRSPVSIAGGAIYFTCHLLGKVKSARDISTVAGVSEGTIKLVYRLYYAEREKLVKEEWIKDGRAKLERLPVDTTK</sequence>
<keyword evidence="5" id="KW-0479">Metal-binding</keyword>
<dbReference type="Pfam" id="PF00382">
    <property type="entry name" value="TFIIB"/>
    <property type="match status" value="1"/>
</dbReference>
<reference evidence="8" key="1">
    <citation type="submission" date="2024-04" db="EMBL/GenBank/DDBJ databases">
        <authorList>
            <person name="Shaw F."/>
            <person name="Minotto A."/>
        </authorList>
    </citation>
    <scope>NUCLEOTIDE SEQUENCE [LARGE SCALE GENOMIC DNA]</scope>
</reference>
<keyword evidence="3" id="KW-0804">Transcription</keyword>
<evidence type="ECO:0000259" key="6">
    <source>
        <dbReference type="PROSITE" id="PS51134"/>
    </source>
</evidence>
<dbReference type="InterPro" id="IPR000812">
    <property type="entry name" value="TFIIB"/>
</dbReference>
<dbReference type="PROSITE" id="PS51134">
    <property type="entry name" value="ZF_TFIIB"/>
    <property type="match status" value="1"/>
</dbReference>
<dbReference type="Pfam" id="PF08271">
    <property type="entry name" value="Zn_Ribbon_TF"/>
    <property type="match status" value="1"/>
</dbReference>
<keyword evidence="2" id="KW-0805">Transcription regulation</keyword>
<accession>A0ABP1D0A4</accession>
<name>A0ABP1D0A4_9APHY</name>
<evidence type="ECO:0000256" key="1">
    <source>
        <dbReference type="ARBA" id="ARBA00022737"/>
    </source>
</evidence>
<dbReference type="Gene3D" id="1.10.472.10">
    <property type="entry name" value="Cyclin-like"/>
    <property type="match status" value="1"/>
</dbReference>
<evidence type="ECO:0000313" key="8">
    <source>
        <dbReference type="Proteomes" id="UP001497453"/>
    </source>
</evidence>